<dbReference type="PROSITE" id="PS51620">
    <property type="entry name" value="SAM_TRM61"/>
    <property type="match status" value="1"/>
</dbReference>
<keyword evidence="7" id="KW-0819">tRNA processing</keyword>
<gene>
    <name evidence="12" type="primary">TRM61</name>
    <name evidence="12" type="ORF">SBRCBS47491_005210</name>
</gene>
<proteinExistence type="predicted"/>
<protein>
    <recommendedName>
        <fullName evidence="3">tRNA (adenine(58)-N(1))-methyltransferase catalytic subunit TRM61</fullName>
        <ecNumber evidence="2">2.1.1.220</ecNumber>
    </recommendedName>
    <alternativeName>
        <fullName evidence="9">tRNA(m1A58)-methyltransferase subunit TRM61</fullName>
    </alternativeName>
</protein>
<dbReference type="Gene3D" id="3.10.330.20">
    <property type="match status" value="1"/>
</dbReference>
<dbReference type="GO" id="GO:0032259">
    <property type="term" value="P:methylation"/>
    <property type="evidence" value="ECO:0007669"/>
    <property type="project" value="UniProtKB-KW"/>
</dbReference>
<evidence type="ECO:0000256" key="7">
    <source>
        <dbReference type="ARBA" id="ARBA00022694"/>
    </source>
</evidence>
<evidence type="ECO:0000256" key="3">
    <source>
        <dbReference type="ARBA" id="ARBA00015963"/>
    </source>
</evidence>
<evidence type="ECO:0000313" key="13">
    <source>
        <dbReference type="Proteomes" id="UP001642406"/>
    </source>
</evidence>
<evidence type="ECO:0000256" key="5">
    <source>
        <dbReference type="ARBA" id="ARBA00022679"/>
    </source>
</evidence>
<evidence type="ECO:0000256" key="10">
    <source>
        <dbReference type="SAM" id="MobiDB-lite"/>
    </source>
</evidence>
<keyword evidence="8" id="KW-0539">Nucleus</keyword>
<feature type="region of interest" description="Disordered" evidence="10">
    <location>
        <begin position="80"/>
        <end position="144"/>
    </location>
</feature>
<evidence type="ECO:0000256" key="4">
    <source>
        <dbReference type="ARBA" id="ARBA00022603"/>
    </source>
</evidence>
<dbReference type="InterPro" id="IPR049470">
    <property type="entry name" value="TRM61_C"/>
</dbReference>
<accession>A0ABP0BUN5</accession>
<dbReference type="PANTHER" id="PTHR12133">
    <property type="entry name" value="TRNA (ADENINE(58)-N(1))-METHYLTRANSFERASE"/>
    <property type="match status" value="1"/>
</dbReference>
<feature type="compositionally biased region" description="Low complexity" evidence="10">
    <location>
        <begin position="106"/>
        <end position="126"/>
    </location>
</feature>
<dbReference type="PANTHER" id="PTHR12133:SF2">
    <property type="entry name" value="TRNA (ADENINE(58)-N(1))-METHYLTRANSFERASE CATALYTIC SUBUNIT TRMT61A"/>
    <property type="match status" value="1"/>
</dbReference>
<dbReference type="InterPro" id="IPR029063">
    <property type="entry name" value="SAM-dependent_MTases_sf"/>
</dbReference>
<dbReference type="SUPFAM" id="SSF53335">
    <property type="entry name" value="S-adenosyl-L-methionine-dependent methyltransferases"/>
    <property type="match status" value="1"/>
</dbReference>
<dbReference type="Gene3D" id="3.40.50.150">
    <property type="entry name" value="Vaccinia Virus protein VP39"/>
    <property type="match status" value="1"/>
</dbReference>
<evidence type="ECO:0000313" key="12">
    <source>
        <dbReference type="EMBL" id="CAK7223452.1"/>
    </source>
</evidence>
<comment type="subcellular location">
    <subcellularLocation>
        <location evidence="1">Nucleus</location>
    </subcellularLocation>
</comment>
<evidence type="ECO:0000256" key="9">
    <source>
        <dbReference type="ARBA" id="ARBA00033309"/>
    </source>
</evidence>
<comment type="caution">
    <text evidence="12">The sequence shown here is derived from an EMBL/GenBank/DDBJ whole genome shotgun (WGS) entry which is preliminary data.</text>
</comment>
<keyword evidence="13" id="KW-1185">Reference proteome</keyword>
<keyword evidence="5 12" id="KW-0808">Transferase</keyword>
<organism evidence="12 13">
    <name type="scientific">Sporothrix bragantina</name>
    <dbReference type="NCBI Taxonomy" id="671064"/>
    <lineage>
        <taxon>Eukaryota</taxon>
        <taxon>Fungi</taxon>
        <taxon>Dikarya</taxon>
        <taxon>Ascomycota</taxon>
        <taxon>Pezizomycotina</taxon>
        <taxon>Sordariomycetes</taxon>
        <taxon>Sordariomycetidae</taxon>
        <taxon>Ophiostomatales</taxon>
        <taxon>Ophiostomataceae</taxon>
        <taxon>Sporothrix</taxon>
    </lineage>
</organism>
<dbReference type="EC" id="2.1.1.220" evidence="2"/>
<feature type="domain" description="tRNA (adenine(58)-N(1))-methyltransferase catalytic subunit TRM61 C-terminal" evidence="11">
    <location>
        <begin position="141"/>
        <end position="357"/>
    </location>
</feature>
<feature type="compositionally biased region" description="Basic residues" evidence="10">
    <location>
        <begin position="527"/>
        <end position="542"/>
    </location>
</feature>
<dbReference type="EMBL" id="CAWUHC010000044">
    <property type="protein sequence ID" value="CAK7223452.1"/>
    <property type="molecule type" value="Genomic_DNA"/>
</dbReference>
<reference evidence="12 13" key="1">
    <citation type="submission" date="2024-01" db="EMBL/GenBank/DDBJ databases">
        <authorList>
            <person name="Allen C."/>
            <person name="Tagirdzhanova G."/>
        </authorList>
    </citation>
    <scope>NUCLEOTIDE SEQUENCE [LARGE SCALE GENOMIC DNA]</scope>
</reference>
<evidence type="ECO:0000259" key="11">
    <source>
        <dbReference type="Pfam" id="PF08704"/>
    </source>
</evidence>
<name>A0ABP0BUN5_9PEZI</name>
<evidence type="ECO:0000256" key="2">
    <source>
        <dbReference type="ARBA" id="ARBA00012796"/>
    </source>
</evidence>
<evidence type="ECO:0000256" key="1">
    <source>
        <dbReference type="ARBA" id="ARBA00004123"/>
    </source>
</evidence>
<feature type="region of interest" description="Disordered" evidence="10">
    <location>
        <begin position="519"/>
        <end position="548"/>
    </location>
</feature>
<evidence type="ECO:0000256" key="8">
    <source>
        <dbReference type="ARBA" id="ARBA00023242"/>
    </source>
</evidence>
<keyword evidence="4 12" id="KW-0489">Methyltransferase</keyword>
<sequence length="548" mass="58823">MADISSSPFIDPGTTTRNNSLAIVQLSRDHYQPIYLHDAAGAEVDGYAEGAVLNTRFGSFPHSTLIGVPWGSQVRASIVDTGSRGRKRKRAQGSLGGVEEAGATDTSTPGATTEPSTPAAAATSDSKPSKRVPPPTTASSGFIHILPPTPEIWTMSLPHRTQVVYASDYSYILHRLRARPGTRLIEAGSGSGSFTHASARAVYGTTTARPHQKPGHVYSFEFHNERYQKMRAELKSHGLSTGTGVDGGAAEGGQDGGLVTLTNRDVYGNGFLLDDGSSPEADAVFLDLPAPWRALQHLTRNTVAADGNAVTSALNPRKSVHICTFSPCIEQVTRTVSMLRRLGWVDIDMVEIANKKILIYRERPELVSGKASAGAGGGIGGSNNVPAPRDVGEAVARLKAIETRTREYNQKFWQSREAAEAAAASGDTTGSNGAEAMDVDKADVKWEPEEEAHNSGDKASMPIPKPWLDGRLTSRVEPEVKTHTSYLVFAVLPRAWTAEDEAAAAAKWPVGAEQSVIGAVNREMRKEQKRKAMAPNKAKKKQQQQQKQ</sequence>
<evidence type="ECO:0000256" key="6">
    <source>
        <dbReference type="ARBA" id="ARBA00022691"/>
    </source>
</evidence>
<keyword evidence="6" id="KW-0949">S-adenosyl-L-methionine</keyword>
<dbReference type="GO" id="GO:0030731">
    <property type="term" value="F:guanidinoacetate N-methyltransferase activity"/>
    <property type="evidence" value="ECO:0007669"/>
    <property type="project" value="UniProtKB-EC"/>
</dbReference>
<dbReference type="Proteomes" id="UP001642406">
    <property type="component" value="Unassembled WGS sequence"/>
</dbReference>
<dbReference type="InterPro" id="IPR014816">
    <property type="entry name" value="tRNA_MeTrfase_Gcd14"/>
</dbReference>
<dbReference type="Pfam" id="PF08704">
    <property type="entry name" value="GCD14"/>
    <property type="match status" value="1"/>
</dbReference>